<evidence type="ECO:0000256" key="3">
    <source>
        <dbReference type="ARBA" id="ARBA00009077"/>
    </source>
</evidence>
<dbReference type="InterPro" id="IPR000277">
    <property type="entry name" value="Cys/Met-Metab_PyrdxlP-dep_enz"/>
</dbReference>
<evidence type="ECO:0000256" key="8">
    <source>
        <dbReference type="RuleBase" id="RU362118"/>
    </source>
</evidence>
<dbReference type="GO" id="GO:0019346">
    <property type="term" value="P:transsulfuration"/>
    <property type="evidence" value="ECO:0007669"/>
    <property type="project" value="InterPro"/>
</dbReference>
<dbReference type="PANTHER" id="PTHR11808:SF15">
    <property type="entry name" value="CYSTATHIONINE GAMMA-LYASE"/>
    <property type="match status" value="1"/>
</dbReference>
<evidence type="ECO:0000256" key="9">
    <source>
        <dbReference type="SAM" id="MobiDB-lite"/>
    </source>
</evidence>
<keyword evidence="6" id="KW-0028">Amino-acid biosynthesis</keyword>
<keyword evidence="10" id="KW-1185">Reference proteome</keyword>
<organism evidence="10 11">
    <name type="scientific">Acrobeloides nanus</name>
    <dbReference type="NCBI Taxonomy" id="290746"/>
    <lineage>
        <taxon>Eukaryota</taxon>
        <taxon>Metazoa</taxon>
        <taxon>Ecdysozoa</taxon>
        <taxon>Nematoda</taxon>
        <taxon>Chromadorea</taxon>
        <taxon>Rhabditida</taxon>
        <taxon>Tylenchina</taxon>
        <taxon>Cephalobomorpha</taxon>
        <taxon>Cephaloboidea</taxon>
        <taxon>Cephalobidae</taxon>
        <taxon>Acrobeloides</taxon>
    </lineage>
</organism>
<protein>
    <recommendedName>
        <fullName evidence="4">cystathionine gamma-lyase</fullName>
        <ecNumber evidence="4">4.4.1.1</ecNumber>
    </recommendedName>
    <alternativeName>
        <fullName evidence="7">Gamma-cystathionase</fullName>
    </alternativeName>
</protein>
<feature type="compositionally biased region" description="Polar residues" evidence="9">
    <location>
        <begin position="229"/>
        <end position="238"/>
    </location>
</feature>
<dbReference type="PANTHER" id="PTHR11808">
    <property type="entry name" value="TRANS-SULFURATION ENZYME FAMILY MEMBER"/>
    <property type="match status" value="1"/>
</dbReference>
<evidence type="ECO:0000313" key="11">
    <source>
        <dbReference type="WBParaSite" id="ACRNAN_scaffold6686.g25027.t1"/>
    </source>
</evidence>
<feature type="region of interest" description="Disordered" evidence="9">
    <location>
        <begin position="228"/>
        <end position="249"/>
    </location>
</feature>
<dbReference type="GO" id="GO:0030170">
    <property type="term" value="F:pyridoxal phosphate binding"/>
    <property type="evidence" value="ECO:0007669"/>
    <property type="project" value="InterPro"/>
</dbReference>
<dbReference type="GO" id="GO:0005737">
    <property type="term" value="C:cytoplasm"/>
    <property type="evidence" value="ECO:0007669"/>
    <property type="project" value="TreeGrafter"/>
</dbReference>
<dbReference type="Pfam" id="PF01053">
    <property type="entry name" value="Cys_Met_Meta_PP"/>
    <property type="match status" value="1"/>
</dbReference>
<dbReference type="InterPro" id="IPR015421">
    <property type="entry name" value="PyrdxlP-dep_Trfase_major"/>
</dbReference>
<dbReference type="AlphaFoldDB" id="A0A914EAJ6"/>
<dbReference type="GO" id="GO:0004123">
    <property type="term" value="F:cystathionine gamma-lyase activity"/>
    <property type="evidence" value="ECO:0007669"/>
    <property type="project" value="TreeGrafter"/>
</dbReference>
<dbReference type="Gene3D" id="3.40.640.10">
    <property type="entry name" value="Type I PLP-dependent aspartate aminotransferase-like (Major domain)"/>
    <property type="match status" value="1"/>
</dbReference>
<evidence type="ECO:0000256" key="1">
    <source>
        <dbReference type="ARBA" id="ARBA00001933"/>
    </source>
</evidence>
<sequence>MATSYRTMPSYCVVRQLVAISSYPYVNFTIRPLSFGVDMVIHSCTKYINGHADVLMGAVMTNSEEISQHLYLIQKNAGSVPSPFDCFLVIRGTKTLHVRMRTHMENAFCVAKFLETHPKVEKVLYPLLESHPQHKIHLKQSRGMSGMISFYIQNDESGEATKEFLSRLKLIHYATSLGTPESLVTRYDPKWEEVPRKGVTPNLVRLSVGLEEKEDIIEDLKQALDSLESDSGVSSLNESENESIYFESL</sequence>
<evidence type="ECO:0000256" key="4">
    <source>
        <dbReference type="ARBA" id="ARBA00012085"/>
    </source>
</evidence>
<evidence type="ECO:0000256" key="2">
    <source>
        <dbReference type="ARBA" id="ARBA00005038"/>
    </source>
</evidence>
<evidence type="ECO:0000256" key="7">
    <source>
        <dbReference type="ARBA" id="ARBA00029853"/>
    </source>
</evidence>
<dbReference type="GO" id="GO:0019343">
    <property type="term" value="P:cysteine biosynthetic process via cystathionine"/>
    <property type="evidence" value="ECO:0007669"/>
    <property type="project" value="TreeGrafter"/>
</dbReference>
<keyword evidence="6" id="KW-0198">Cysteine biosynthesis</keyword>
<dbReference type="InterPro" id="IPR015424">
    <property type="entry name" value="PyrdxlP-dep_Trfase"/>
</dbReference>
<comment type="similarity">
    <text evidence="3 8">Belongs to the trans-sulfuration enzymes family.</text>
</comment>
<proteinExistence type="inferred from homology"/>
<keyword evidence="5 8" id="KW-0663">Pyridoxal phosphate</keyword>
<dbReference type="Proteomes" id="UP000887540">
    <property type="component" value="Unplaced"/>
</dbReference>
<dbReference type="WBParaSite" id="ACRNAN_scaffold6686.g25027.t1">
    <property type="protein sequence ID" value="ACRNAN_scaffold6686.g25027.t1"/>
    <property type="gene ID" value="ACRNAN_scaffold6686.g25027"/>
</dbReference>
<comment type="cofactor">
    <cofactor evidence="1 8">
        <name>pyridoxal 5'-phosphate</name>
        <dbReference type="ChEBI" id="CHEBI:597326"/>
    </cofactor>
</comment>
<dbReference type="InterPro" id="IPR015422">
    <property type="entry name" value="PyrdxlP-dep_Trfase_small"/>
</dbReference>
<evidence type="ECO:0000256" key="6">
    <source>
        <dbReference type="ARBA" id="ARBA00023192"/>
    </source>
</evidence>
<evidence type="ECO:0000256" key="5">
    <source>
        <dbReference type="ARBA" id="ARBA00022898"/>
    </source>
</evidence>
<comment type="pathway">
    <text evidence="2">Amino-acid biosynthesis; L-cysteine biosynthesis; L-cysteine from L-homocysteine and L-serine: step 2/2.</text>
</comment>
<evidence type="ECO:0000313" key="10">
    <source>
        <dbReference type="Proteomes" id="UP000887540"/>
    </source>
</evidence>
<dbReference type="EC" id="4.4.1.1" evidence="4"/>
<dbReference type="SUPFAM" id="SSF53383">
    <property type="entry name" value="PLP-dependent transferases"/>
    <property type="match status" value="1"/>
</dbReference>
<reference evidence="11" key="1">
    <citation type="submission" date="2022-11" db="UniProtKB">
        <authorList>
            <consortium name="WormBaseParasite"/>
        </authorList>
    </citation>
    <scope>IDENTIFICATION</scope>
</reference>
<accession>A0A914EAJ6</accession>
<dbReference type="Gene3D" id="3.90.1150.10">
    <property type="entry name" value="Aspartate Aminotransferase, domain 1"/>
    <property type="match status" value="1"/>
</dbReference>
<name>A0A914EAJ6_9BILA</name>